<reference evidence="6" key="4">
    <citation type="submission" date="2025-09" db="UniProtKB">
        <authorList>
            <consortium name="Ensembl"/>
        </authorList>
    </citation>
    <scope>IDENTIFICATION</scope>
    <source>
        <strain evidence="6">JP 163 A</strain>
    </source>
</reference>
<feature type="compositionally biased region" description="Polar residues" evidence="4">
    <location>
        <begin position="384"/>
        <end position="404"/>
    </location>
</feature>
<evidence type="ECO:0000259" key="5">
    <source>
        <dbReference type="PROSITE" id="PS51720"/>
    </source>
</evidence>
<dbReference type="PROSITE" id="PS51720">
    <property type="entry name" value="G_AIG1"/>
    <property type="match status" value="2"/>
</dbReference>
<dbReference type="RefSeq" id="XP_023198469.1">
    <property type="nucleotide sequence ID" value="XM_023342701.1"/>
</dbReference>
<name>M3ZWQ2_XIPMA</name>
<proteinExistence type="inferred from homology"/>
<dbReference type="SUPFAM" id="SSF52540">
    <property type="entry name" value="P-loop containing nucleoside triphosphate hydrolases"/>
    <property type="match status" value="2"/>
</dbReference>
<dbReference type="Pfam" id="PF04548">
    <property type="entry name" value="AIG1"/>
    <property type="match status" value="2"/>
</dbReference>
<evidence type="ECO:0000256" key="4">
    <source>
        <dbReference type="SAM" id="MobiDB-lite"/>
    </source>
</evidence>
<dbReference type="AlphaFoldDB" id="M3ZWQ2"/>
<reference evidence="7" key="1">
    <citation type="submission" date="2012-01" db="EMBL/GenBank/DDBJ databases">
        <authorList>
            <person name="Walter R."/>
            <person name="Schartl M."/>
            <person name="Warren W."/>
        </authorList>
    </citation>
    <scope>NUCLEOTIDE SEQUENCE [LARGE SCALE GENOMIC DNA]</scope>
    <source>
        <strain evidence="7">JP 163 A</strain>
    </source>
</reference>
<dbReference type="OrthoDB" id="8954335at2759"/>
<keyword evidence="3" id="KW-0342">GTP-binding</keyword>
<dbReference type="GeneID" id="111610121"/>
<dbReference type="eggNOG" id="ENOG502RB0C">
    <property type="taxonomic scope" value="Eukaryota"/>
</dbReference>
<dbReference type="InterPro" id="IPR006703">
    <property type="entry name" value="G_AIG1"/>
</dbReference>
<dbReference type="OMA" id="NTWIIFT"/>
<evidence type="ECO:0000256" key="1">
    <source>
        <dbReference type="ARBA" id="ARBA00008535"/>
    </source>
</evidence>
<dbReference type="Ensembl" id="ENSXMAT00000006654.2">
    <property type="protein sequence ID" value="ENSXMAP00000006646.2"/>
    <property type="gene ID" value="ENSXMAG00000006639.2"/>
</dbReference>
<dbReference type="HOGENOM" id="CLU_010468_3_3_1"/>
<keyword evidence="7" id="KW-1185">Reference proteome</keyword>
<feature type="domain" description="AIG1-type G" evidence="5">
    <location>
        <begin position="187"/>
        <end position="383"/>
    </location>
</feature>
<dbReference type="GO" id="GO:0005525">
    <property type="term" value="F:GTP binding"/>
    <property type="evidence" value="ECO:0007669"/>
    <property type="project" value="UniProtKB-KW"/>
</dbReference>
<dbReference type="InterPro" id="IPR027417">
    <property type="entry name" value="P-loop_NTPase"/>
</dbReference>
<evidence type="ECO:0000256" key="2">
    <source>
        <dbReference type="ARBA" id="ARBA00022741"/>
    </source>
</evidence>
<keyword evidence="2" id="KW-0547">Nucleotide-binding</keyword>
<dbReference type="GeneTree" id="ENSGT01140000282522"/>
<dbReference type="PANTHER" id="PTHR10903:SF184">
    <property type="entry name" value="GTP-BINDING PROTEIN A"/>
    <property type="match status" value="1"/>
</dbReference>
<evidence type="ECO:0000313" key="7">
    <source>
        <dbReference type="Proteomes" id="UP000002852"/>
    </source>
</evidence>
<dbReference type="PANTHER" id="PTHR10903">
    <property type="entry name" value="GTPASE, IMAP FAMILY MEMBER-RELATED"/>
    <property type="match status" value="1"/>
</dbReference>
<accession>M3ZWQ2</accession>
<comment type="similarity">
    <text evidence="1">Belongs to the TRAFAC class TrmE-Era-EngA-EngB-Septin-like GTPase superfamily. AIG1/Toc34/Toc159-like paraseptin GTPase family. IAN subfamily.</text>
</comment>
<reference evidence="6" key="3">
    <citation type="submission" date="2025-08" db="UniProtKB">
        <authorList>
            <consortium name="Ensembl"/>
        </authorList>
    </citation>
    <scope>IDENTIFICATION</scope>
    <source>
        <strain evidence="6">JP 163 A</strain>
    </source>
</reference>
<dbReference type="STRING" id="8083.ENSXMAP00000006646"/>
<evidence type="ECO:0000313" key="6">
    <source>
        <dbReference type="Ensembl" id="ENSXMAP00000006646.2"/>
    </source>
</evidence>
<dbReference type="Gene3D" id="3.40.50.300">
    <property type="entry name" value="P-loop containing nucleotide triphosphate hydrolases"/>
    <property type="match status" value="2"/>
</dbReference>
<reference evidence="7" key="2">
    <citation type="journal article" date="2013" name="Nat. Genet.">
        <title>The genome of the platyfish, Xiphophorus maculatus, provides insights into evolutionary adaptation and several complex traits.</title>
        <authorList>
            <person name="Schartl M."/>
            <person name="Walter R.B."/>
            <person name="Shen Y."/>
            <person name="Garcia T."/>
            <person name="Catchen J."/>
            <person name="Amores A."/>
            <person name="Braasch I."/>
            <person name="Chalopin D."/>
            <person name="Volff J.N."/>
            <person name="Lesch K.P."/>
            <person name="Bisazza A."/>
            <person name="Minx P."/>
            <person name="Hillier L."/>
            <person name="Wilson R.K."/>
            <person name="Fuerstenberg S."/>
            <person name="Boore J."/>
            <person name="Searle S."/>
            <person name="Postlethwait J.H."/>
            <person name="Warren W.C."/>
        </authorList>
    </citation>
    <scope>NUCLEOTIDE SEQUENCE [LARGE SCALE GENOMIC DNA]</scope>
    <source>
        <strain evidence="7">JP 163 A</strain>
    </source>
</reference>
<dbReference type="InParanoid" id="M3ZWQ2"/>
<evidence type="ECO:0000256" key="3">
    <source>
        <dbReference type="ARBA" id="ARBA00023134"/>
    </source>
</evidence>
<feature type="region of interest" description="Disordered" evidence="4">
    <location>
        <begin position="374"/>
        <end position="411"/>
    </location>
</feature>
<dbReference type="KEGG" id="xma:111610121"/>
<dbReference type="Proteomes" id="UP000002852">
    <property type="component" value="Unassembled WGS sequence"/>
</dbReference>
<organism evidence="6 7">
    <name type="scientific">Xiphophorus maculatus</name>
    <name type="common">Southern platyfish</name>
    <name type="synonym">Platypoecilus maculatus</name>
    <dbReference type="NCBI Taxonomy" id="8083"/>
    <lineage>
        <taxon>Eukaryota</taxon>
        <taxon>Metazoa</taxon>
        <taxon>Chordata</taxon>
        <taxon>Craniata</taxon>
        <taxon>Vertebrata</taxon>
        <taxon>Euteleostomi</taxon>
        <taxon>Actinopterygii</taxon>
        <taxon>Neopterygii</taxon>
        <taxon>Teleostei</taxon>
        <taxon>Neoteleostei</taxon>
        <taxon>Acanthomorphata</taxon>
        <taxon>Ovalentaria</taxon>
        <taxon>Atherinomorphae</taxon>
        <taxon>Cyprinodontiformes</taxon>
        <taxon>Poeciliidae</taxon>
        <taxon>Poeciliinae</taxon>
        <taxon>Xiphophorus</taxon>
    </lineage>
</organism>
<protein>
    <submittedName>
        <fullName evidence="6">GTPase IMAP family member 8-like</fullName>
    </submittedName>
</protein>
<feature type="domain" description="AIG1-type G" evidence="5">
    <location>
        <begin position="1"/>
        <end position="185"/>
    </location>
</feature>
<dbReference type="InterPro" id="IPR045058">
    <property type="entry name" value="GIMA/IAN/Toc"/>
</dbReference>
<dbReference type="RefSeq" id="XP_023198468.1">
    <property type="nucleotide sequence ID" value="XM_023342700.1"/>
</dbReference>
<sequence>MARRSIVLLGHTGVGKSASGNTILGRTAFESRRTFISVTTEIKEETDTVFGREVSVIDTPGILSEGIETEIQTFCKENLDSSSCLFLVVVKIDRFTKEQQKAVDTTITVIEPYGLDQAYLLFTGADHLDGTLEEFINKEEKSPESPLQRIVRKFEGRYFSFNNINGGPDQVKELLQKTGILSAPESLEKRKIVLYGLSGAGKTSSGNTILGSKKFKSECGFESSIKMCVSMSAIIGSQEITVMDTPGVDDSSRPPQEVAVDILKALHKKHVHALVIVVKIGQLSKEDCSFLQYFPSMFGPDALRSTMVLFTHGDGLGGERFEEKIGASRDVSELLKRCEGRYCVFDNTQSRNRQQVRNFLQIVDKMVQQNGEQHCDRLKPTPFPQSSQSRSGGNAPSGYGSTDPRSPGEESSDESISSSCCLCQCLRYLFCGCCQSGRNGYESIN</sequence>